<dbReference type="GO" id="GO:0005524">
    <property type="term" value="F:ATP binding"/>
    <property type="evidence" value="ECO:0007669"/>
    <property type="project" value="UniProtKB-UniRule"/>
</dbReference>
<dbReference type="Proteomes" id="UP000037460">
    <property type="component" value="Unassembled WGS sequence"/>
</dbReference>
<dbReference type="InterPro" id="IPR018247">
    <property type="entry name" value="EF_Hand_1_Ca_BS"/>
</dbReference>
<dbReference type="InterPro" id="IPR011992">
    <property type="entry name" value="EF-hand-dom_pair"/>
</dbReference>
<dbReference type="PROSITE" id="PS00107">
    <property type="entry name" value="PROTEIN_KINASE_ATP"/>
    <property type="match status" value="1"/>
</dbReference>
<dbReference type="Gene3D" id="1.10.510.10">
    <property type="entry name" value="Transferase(Phosphotransferase) domain 1"/>
    <property type="match status" value="1"/>
</dbReference>
<dbReference type="AlphaFoldDB" id="A0A0M0KCE7"/>
<dbReference type="InterPro" id="IPR008271">
    <property type="entry name" value="Ser/Thr_kinase_AS"/>
</dbReference>
<keyword evidence="2" id="KW-0106">Calcium</keyword>
<reference evidence="10" key="1">
    <citation type="journal article" date="2015" name="PLoS Genet.">
        <title>Genome Sequence and Transcriptome Analyses of Chrysochromulina tobin: Metabolic Tools for Enhanced Algal Fitness in the Prominent Order Prymnesiales (Haptophyceae).</title>
        <authorList>
            <person name="Hovde B.T."/>
            <person name="Deodato C.R."/>
            <person name="Hunsperger H.M."/>
            <person name="Ryken S.A."/>
            <person name="Yost W."/>
            <person name="Jha R.K."/>
            <person name="Patterson J."/>
            <person name="Monnat R.J. Jr."/>
            <person name="Barlow S.B."/>
            <person name="Starkenburg S.R."/>
            <person name="Cattolico R.A."/>
        </authorList>
    </citation>
    <scope>NUCLEOTIDE SEQUENCE</scope>
    <source>
        <strain evidence="10">CCMP291</strain>
    </source>
</reference>
<dbReference type="SMART" id="SM00220">
    <property type="entry name" value="S_TKc"/>
    <property type="match status" value="1"/>
</dbReference>
<dbReference type="SMART" id="SM00027">
    <property type="entry name" value="EH"/>
    <property type="match status" value="1"/>
</dbReference>
<sequence>GIALVGRYAIGERVLVKRSDGSESAAVVEAFDPAHDPPIYELKLATGDMKRAREQDLRLDPSSWPSSVQAPPCRRTFTFGRGPLGLIFGDGDGFVIINHVDEGSQAGRLGVEVGSKVISVSGKLMGGVPRTAVLARIKQEMQRATQQQPMTMELEPEIHIIPAAAAGADDLAQLMMGAEGGQTRWPMSLDPSSIEVYTKRFEAAHARAGGEPVLDEMCLHEAREAGVSDEVLNHIWSLVDVDRDDRLSLPEYLMCCALVAQFLGRGEPPPATLPAPIRTFAYSGRANKAAITLRAGTALPELSAAELAEGTGHFDNAQIIGAGGFGSVFRVGPGCLPSLPHTGSFAVKRLDRGSLQGVQELQNEIEVLALCRHESLVPLLGFCLDTRSLCLVYPLMEGGTLEQAIAESFGCGRPLPWRARLRILRAACRALLYLHTPSSTKGVFLHRDIKPANILLDEHLNGRLADVGLLVMTNSKTDAASVHATNIKGTLGYLDPLYMNTGKYTVHTDAYAMGVTMLVALTGRAAQDAMRVATLENNVLEDPSQALEVADLTAGWPTNETTERLASIIQGLVCGTTLAKRMPFAKATTAIEDLADDANLRPGMADEASVDEREAAEELGRAE</sequence>
<evidence type="ECO:0000313" key="10">
    <source>
        <dbReference type="Proteomes" id="UP000037460"/>
    </source>
</evidence>
<protein>
    <submittedName>
        <fullName evidence="9">Receptor-like protein kinase</fullName>
    </submittedName>
</protein>
<feature type="non-terminal residue" evidence="9">
    <location>
        <position position="1"/>
    </location>
</feature>
<dbReference type="PANTHER" id="PTHR47989:SF65">
    <property type="entry name" value="PROTEIN KINASE DOMAIN-CONTAINING PROTEIN"/>
    <property type="match status" value="1"/>
</dbReference>
<keyword evidence="9" id="KW-0675">Receptor</keyword>
<dbReference type="Pfam" id="PF00069">
    <property type="entry name" value="Pkinase"/>
    <property type="match status" value="1"/>
</dbReference>
<evidence type="ECO:0000259" key="6">
    <source>
        <dbReference type="PROSITE" id="PS50011"/>
    </source>
</evidence>
<dbReference type="InterPro" id="IPR036034">
    <property type="entry name" value="PDZ_sf"/>
</dbReference>
<gene>
    <name evidence="9" type="ORF">Ctob_016493</name>
</gene>
<feature type="domain" description="EF-hand" evidence="8">
    <location>
        <begin position="227"/>
        <end position="262"/>
    </location>
</feature>
<keyword evidence="1 4" id="KW-0547">Nucleotide-binding</keyword>
<dbReference type="InterPro" id="IPR011009">
    <property type="entry name" value="Kinase-like_dom_sf"/>
</dbReference>
<dbReference type="InterPro" id="IPR002048">
    <property type="entry name" value="EF_hand_dom"/>
</dbReference>
<dbReference type="PROSITE" id="PS50011">
    <property type="entry name" value="PROTEIN_KINASE_DOM"/>
    <property type="match status" value="1"/>
</dbReference>
<evidence type="ECO:0000256" key="5">
    <source>
        <dbReference type="SAM" id="MobiDB-lite"/>
    </source>
</evidence>
<dbReference type="PROSITE" id="PS00018">
    <property type="entry name" value="EF_HAND_1"/>
    <property type="match status" value="1"/>
</dbReference>
<evidence type="ECO:0000256" key="2">
    <source>
        <dbReference type="ARBA" id="ARBA00022837"/>
    </source>
</evidence>
<feature type="domain" description="EH" evidence="7">
    <location>
        <begin position="193"/>
        <end position="274"/>
    </location>
</feature>
<evidence type="ECO:0000259" key="8">
    <source>
        <dbReference type="PROSITE" id="PS50222"/>
    </source>
</evidence>
<dbReference type="SUPFAM" id="SSF47473">
    <property type="entry name" value="EF-hand"/>
    <property type="match status" value="1"/>
</dbReference>
<proteinExistence type="predicted"/>
<evidence type="ECO:0000256" key="3">
    <source>
        <dbReference type="ARBA" id="ARBA00022840"/>
    </source>
</evidence>
<dbReference type="SUPFAM" id="SSF50156">
    <property type="entry name" value="PDZ domain-like"/>
    <property type="match status" value="1"/>
</dbReference>
<dbReference type="PANTHER" id="PTHR47989">
    <property type="entry name" value="OS01G0750732 PROTEIN"/>
    <property type="match status" value="1"/>
</dbReference>
<feature type="compositionally biased region" description="Basic and acidic residues" evidence="5">
    <location>
        <begin position="610"/>
        <end position="623"/>
    </location>
</feature>
<dbReference type="InterPro" id="IPR000261">
    <property type="entry name" value="EH_dom"/>
</dbReference>
<dbReference type="PROSITE" id="PS00108">
    <property type="entry name" value="PROTEIN_KINASE_ST"/>
    <property type="match status" value="1"/>
</dbReference>
<dbReference type="GO" id="GO:0005509">
    <property type="term" value="F:calcium ion binding"/>
    <property type="evidence" value="ECO:0007669"/>
    <property type="project" value="InterPro"/>
</dbReference>
<comment type="caution">
    <text evidence="9">The sequence shown here is derived from an EMBL/GenBank/DDBJ whole genome shotgun (WGS) entry which is preliminary data.</text>
</comment>
<keyword evidence="10" id="KW-1185">Reference proteome</keyword>
<dbReference type="EMBL" id="JWZX01000619">
    <property type="protein sequence ID" value="KOO36454.1"/>
    <property type="molecule type" value="Genomic_DNA"/>
</dbReference>
<keyword evidence="9" id="KW-0418">Kinase</keyword>
<evidence type="ECO:0000256" key="1">
    <source>
        <dbReference type="ARBA" id="ARBA00022741"/>
    </source>
</evidence>
<accession>A0A0M0KCE7</accession>
<feature type="binding site" evidence="4">
    <location>
        <position position="348"/>
    </location>
    <ligand>
        <name>ATP</name>
        <dbReference type="ChEBI" id="CHEBI:30616"/>
    </ligand>
</feature>
<dbReference type="PROSITE" id="PS50222">
    <property type="entry name" value="EF_HAND_2"/>
    <property type="match status" value="1"/>
</dbReference>
<organism evidence="9 10">
    <name type="scientific">Chrysochromulina tobinii</name>
    <dbReference type="NCBI Taxonomy" id="1460289"/>
    <lineage>
        <taxon>Eukaryota</taxon>
        <taxon>Haptista</taxon>
        <taxon>Haptophyta</taxon>
        <taxon>Prymnesiophyceae</taxon>
        <taxon>Prymnesiales</taxon>
        <taxon>Chrysochromulinaceae</taxon>
        <taxon>Chrysochromulina</taxon>
    </lineage>
</organism>
<keyword evidence="9" id="KW-0808">Transferase</keyword>
<evidence type="ECO:0000256" key="4">
    <source>
        <dbReference type="PROSITE-ProRule" id="PRU10141"/>
    </source>
</evidence>
<dbReference type="Gene3D" id="1.10.238.10">
    <property type="entry name" value="EF-hand"/>
    <property type="match status" value="1"/>
</dbReference>
<dbReference type="InterPro" id="IPR000719">
    <property type="entry name" value="Prot_kinase_dom"/>
</dbReference>
<dbReference type="OrthoDB" id="4062651at2759"/>
<evidence type="ECO:0000259" key="7">
    <source>
        <dbReference type="PROSITE" id="PS50031"/>
    </source>
</evidence>
<dbReference type="Gene3D" id="3.30.200.20">
    <property type="entry name" value="Phosphorylase Kinase, domain 1"/>
    <property type="match status" value="1"/>
</dbReference>
<feature type="region of interest" description="Disordered" evidence="5">
    <location>
        <begin position="601"/>
        <end position="623"/>
    </location>
</feature>
<dbReference type="PROSITE" id="PS50031">
    <property type="entry name" value="EH"/>
    <property type="match status" value="1"/>
</dbReference>
<keyword evidence="3 4" id="KW-0067">ATP-binding</keyword>
<evidence type="ECO:0000313" key="9">
    <source>
        <dbReference type="EMBL" id="KOO36454.1"/>
    </source>
</evidence>
<dbReference type="GO" id="GO:0004672">
    <property type="term" value="F:protein kinase activity"/>
    <property type="evidence" value="ECO:0007669"/>
    <property type="project" value="InterPro"/>
</dbReference>
<dbReference type="SUPFAM" id="SSF56112">
    <property type="entry name" value="Protein kinase-like (PK-like)"/>
    <property type="match status" value="1"/>
</dbReference>
<feature type="domain" description="Protein kinase" evidence="6">
    <location>
        <begin position="314"/>
        <end position="623"/>
    </location>
</feature>
<dbReference type="InterPro" id="IPR017441">
    <property type="entry name" value="Protein_kinase_ATP_BS"/>
</dbReference>
<name>A0A0M0KCE7_9EUKA</name>